<gene>
    <name evidence="5 9" type="primary">prmC</name>
    <name evidence="9" type="ORF">J6I90_00560</name>
    <name evidence="10" type="ORF">J6I92_03345</name>
</gene>
<sequence length="297" mass="32215">MTTEHPVQSVRAALVWARAQLDASASPALDAEVLLAHVMQQSRTYLHTWPERTLSSAEHAHFLELTRARAAGTPIAHLLGSREFWSLELLVNDSTLIPRPDTEVLVEKILQLGLPEGARVLDLGTGTGAIALALKSEHPDWQLTAVDQSAAAVELAKTNAERLQLECEILQSDWFSALAATPAADFDCIVANPPYIAADDPHLQQGDVRFEPVTALVASDNGFADLQHIITTARRYLKAGGWLVLEHGWQQAAGCRELLQASGYEAVASGTDYANLERMSFGQWCDTSKVTSEKGGS</sequence>
<dbReference type="Pfam" id="PF17827">
    <property type="entry name" value="PrmC_N"/>
    <property type="match status" value="1"/>
</dbReference>
<name>A0AAW7QWA6_9GAMM</name>
<dbReference type="InterPro" id="IPR050320">
    <property type="entry name" value="N5-glutamine_MTase"/>
</dbReference>
<dbReference type="RefSeq" id="WP_301773742.1">
    <property type="nucleotide sequence ID" value="NZ_JAGGJB010000001.1"/>
</dbReference>
<accession>A0AAW7QWA6</accession>
<dbReference type="NCBIfam" id="TIGR00536">
    <property type="entry name" value="hemK_fam"/>
    <property type="match status" value="1"/>
</dbReference>
<dbReference type="InterPro" id="IPR019874">
    <property type="entry name" value="RF_methyltr_PrmC"/>
</dbReference>
<dbReference type="PANTHER" id="PTHR18895:SF74">
    <property type="entry name" value="MTRF1L RELEASE FACTOR GLUTAMINE METHYLTRANSFERASE"/>
    <property type="match status" value="1"/>
</dbReference>
<dbReference type="NCBIfam" id="TIGR03534">
    <property type="entry name" value="RF_mod_PrmC"/>
    <property type="match status" value="1"/>
</dbReference>
<feature type="binding site" evidence="5">
    <location>
        <begin position="192"/>
        <end position="195"/>
    </location>
    <ligand>
        <name>substrate</name>
    </ligand>
</feature>
<comment type="function">
    <text evidence="5">Methylates the class 1 translation termination release factors RF1/PrfA and RF2/PrfB on the glutamine residue of the universally conserved GGQ motif.</text>
</comment>
<dbReference type="GO" id="GO:0003676">
    <property type="term" value="F:nucleic acid binding"/>
    <property type="evidence" value="ECO:0007669"/>
    <property type="project" value="InterPro"/>
</dbReference>
<dbReference type="Proteomes" id="UP001169492">
    <property type="component" value="Unassembled WGS sequence"/>
</dbReference>
<dbReference type="InterPro" id="IPR040758">
    <property type="entry name" value="PrmC_N"/>
</dbReference>
<dbReference type="EMBL" id="JAGGJB010000001">
    <property type="protein sequence ID" value="MDN7123368.1"/>
    <property type="molecule type" value="Genomic_DNA"/>
</dbReference>
<dbReference type="CDD" id="cd02440">
    <property type="entry name" value="AdoMet_MTases"/>
    <property type="match status" value="1"/>
</dbReference>
<dbReference type="FunFam" id="3.40.50.150:FF:000053">
    <property type="entry name" value="Release factor glutamine methyltransferase"/>
    <property type="match status" value="1"/>
</dbReference>
<evidence type="ECO:0000256" key="4">
    <source>
        <dbReference type="ARBA" id="ARBA00048391"/>
    </source>
</evidence>
<dbReference type="SUPFAM" id="SSF53335">
    <property type="entry name" value="S-adenosyl-L-methionine-dependent methyltransferases"/>
    <property type="match status" value="1"/>
</dbReference>
<dbReference type="GO" id="GO:0102559">
    <property type="term" value="F:peptide chain release factor N(5)-glutamine methyltransferase activity"/>
    <property type="evidence" value="ECO:0007669"/>
    <property type="project" value="UniProtKB-EC"/>
</dbReference>
<dbReference type="PROSITE" id="PS00092">
    <property type="entry name" value="N6_MTASE"/>
    <property type="match status" value="1"/>
</dbReference>
<comment type="caution">
    <text evidence="9">The sequence shown here is derived from an EMBL/GenBank/DDBJ whole genome shotgun (WGS) entry which is preliminary data.</text>
</comment>
<dbReference type="InterPro" id="IPR029063">
    <property type="entry name" value="SAM-dependent_MTases_sf"/>
</dbReference>
<dbReference type="HAMAP" id="MF_02126">
    <property type="entry name" value="RF_methyltr_PrmC"/>
    <property type="match status" value="1"/>
</dbReference>
<proteinExistence type="inferred from homology"/>
<dbReference type="InterPro" id="IPR004556">
    <property type="entry name" value="HemK-like"/>
</dbReference>
<dbReference type="Pfam" id="PF05175">
    <property type="entry name" value="MTS"/>
    <property type="match status" value="1"/>
</dbReference>
<reference evidence="11 12" key="1">
    <citation type="submission" date="2021-03" db="EMBL/GenBank/DDBJ databases">
        <title>Pseudidiomarina terrestris, a new bacterium isolated from saline soil.</title>
        <authorList>
            <person name="Galisteo C."/>
            <person name="De La Haba R."/>
            <person name="Sanchez-Porro C."/>
            <person name="Ventosa A."/>
        </authorList>
    </citation>
    <scope>NUCLEOTIDE SEQUENCE [LARGE SCALE GENOMIC DNA]</scope>
    <source>
        <strain evidence="9 12">1APP75-32.1</strain>
        <strain evidence="11">1APR75-15</strain>
        <strain evidence="10">1ASR75-15</strain>
    </source>
</reference>
<keyword evidence="1 5" id="KW-0489">Methyltransferase</keyword>
<feature type="binding site" evidence="5">
    <location>
        <begin position="124"/>
        <end position="128"/>
    </location>
    <ligand>
        <name>S-adenosyl-L-methionine</name>
        <dbReference type="ChEBI" id="CHEBI:59789"/>
    </ligand>
</feature>
<comment type="catalytic activity">
    <reaction evidence="4 5">
        <text>L-glutaminyl-[peptide chain release factor] + S-adenosyl-L-methionine = N(5)-methyl-L-glutaminyl-[peptide chain release factor] + S-adenosyl-L-homocysteine + H(+)</text>
        <dbReference type="Rhea" id="RHEA:42896"/>
        <dbReference type="Rhea" id="RHEA-COMP:10271"/>
        <dbReference type="Rhea" id="RHEA-COMP:10272"/>
        <dbReference type="ChEBI" id="CHEBI:15378"/>
        <dbReference type="ChEBI" id="CHEBI:30011"/>
        <dbReference type="ChEBI" id="CHEBI:57856"/>
        <dbReference type="ChEBI" id="CHEBI:59789"/>
        <dbReference type="ChEBI" id="CHEBI:61891"/>
        <dbReference type="EC" id="2.1.1.297"/>
    </reaction>
</comment>
<dbReference type="InterPro" id="IPR002052">
    <property type="entry name" value="DNA_methylase_N6_adenine_CS"/>
</dbReference>
<evidence type="ECO:0000313" key="11">
    <source>
        <dbReference type="Proteomes" id="UP001169491"/>
    </source>
</evidence>
<dbReference type="InterPro" id="IPR007848">
    <property type="entry name" value="Small_mtfrase_dom"/>
</dbReference>
<dbReference type="Gene3D" id="3.40.50.150">
    <property type="entry name" value="Vaccinia Virus protein VP39"/>
    <property type="match status" value="1"/>
</dbReference>
<feature type="binding site" evidence="5">
    <location>
        <position position="192"/>
    </location>
    <ligand>
        <name>S-adenosyl-L-methionine</name>
        <dbReference type="ChEBI" id="CHEBI:59789"/>
    </ligand>
</feature>
<feature type="coiled-coil region" evidence="6">
    <location>
        <begin position="146"/>
        <end position="173"/>
    </location>
</feature>
<evidence type="ECO:0000256" key="3">
    <source>
        <dbReference type="ARBA" id="ARBA00022691"/>
    </source>
</evidence>
<evidence type="ECO:0000256" key="6">
    <source>
        <dbReference type="SAM" id="Coils"/>
    </source>
</evidence>
<evidence type="ECO:0000256" key="5">
    <source>
        <dbReference type="HAMAP-Rule" id="MF_02126"/>
    </source>
</evidence>
<dbReference type="AlphaFoldDB" id="A0AAW7QWA6"/>
<organism evidence="9 12">
    <name type="scientific">Pseudidiomarina terrestris</name>
    <dbReference type="NCBI Taxonomy" id="2820060"/>
    <lineage>
        <taxon>Bacteria</taxon>
        <taxon>Pseudomonadati</taxon>
        <taxon>Pseudomonadota</taxon>
        <taxon>Gammaproteobacteria</taxon>
        <taxon>Alteromonadales</taxon>
        <taxon>Idiomarinaceae</taxon>
        <taxon>Pseudidiomarina</taxon>
    </lineage>
</organism>
<evidence type="ECO:0000313" key="9">
    <source>
        <dbReference type="EMBL" id="MDN7123368.1"/>
    </source>
</evidence>
<keyword evidence="6" id="KW-0175">Coiled coil</keyword>
<feature type="binding site" evidence="5">
    <location>
        <position position="147"/>
    </location>
    <ligand>
        <name>S-adenosyl-L-methionine</name>
        <dbReference type="ChEBI" id="CHEBI:59789"/>
    </ligand>
</feature>
<evidence type="ECO:0000259" key="8">
    <source>
        <dbReference type="Pfam" id="PF17827"/>
    </source>
</evidence>
<evidence type="ECO:0000256" key="1">
    <source>
        <dbReference type="ARBA" id="ARBA00022603"/>
    </source>
</evidence>
<dbReference type="EMBL" id="JAGGJC010000001">
    <property type="protein sequence ID" value="MDN7128907.1"/>
    <property type="molecule type" value="Genomic_DNA"/>
</dbReference>
<dbReference type="PANTHER" id="PTHR18895">
    <property type="entry name" value="HEMK METHYLTRANSFERASE"/>
    <property type="match status" value="1"/>
</dbReference>
<dbReference type="GO" id="GO:0032259">
    <property type="term" value="P:methylation"/>
    <property type="evidence" value="ECO:0007669"/>
    <property type="project" value="UniProtKB-KW"/>
</dbReference>
<evidence type="ECO:0000259" key="7">
    <source>
        <dbReference type="Pfam" id="PF05175"/>
    </source>
</evidence>
<evidence type="ECO:0000256" key="2">
    <source>
        <dbReference type="ARBA" id="ARBA00022679"/>
    </source>
</evidence>
<comment type="similarity">
    <text evidence="5">Belongs to the protein N5-glutamine methyltransferase family. PrmC subfamily.</text>
</comment>
<evidence type="ECO:0000313" key="10">
    <source>
        <dbReference type="EMBL" id="MDN7128907.1"/>
    </source>
</evidence>
<evidence type="ECO:0000313" key="12">
    <source>
        <dbReference type="Proteomes" id="UP001169492"/>
    </source>
</evidence>
<keyword evidence="11" id="KW-1185">Reference proteome</keyword>
<keyword evidence="3 5" id="KW-0949">S-adenosyl-L-methionine</keyword>
<feature type="domain" description="Release factor glutamine methyltransferase N-terminal" evidence="8">
    <location>
        <begin position="13"/>
        <end position="80"/>
    </location>
</feature>
<dbReference type="EC" id="2.1.1.297" evidence="5"/>
<dbReference type="Proteomes" id="UP001169491">
    <property type="component" value="Unassembled WGS sequence"/>
</dbReference>
<protein>
    <recommendedName>
        <fullName evidence="5">Release factor glutamine methyltransferase</fullName>
        <shortName evidence="5">RF MTase</shortName>
        <ecNumber evidence="5">2.1.1.297</ecNumber>
    </recommendedName>
    <alternativeName>
        <fullName evidence="5">N5-glutamine methyltransferase PrmC</fullName>
    </alternativeName>
    <alternativeName>
        <fullName evidence="5">Protein-(glutamine-N5) MTase PrmC</fullName>
    </alternativeName>
    <alternativeName>
        <fullName evidence="5">Protein-glutamine N-methyltransferase PrmC</fullName>
    </alternativeName>
</protein>
<feature type="domain" description="Methyltransferase small" evidence="7">
    <location>
        <begin position="102"/>
        <end position="199"/>
    </location>
</feature>
<feature type="binding site" evidence="5">
    <location>
        <position position="174"/>
    </location>
    <ligand>
        <name>S-adenosyl-L-methionine</name>
        <dbReference type="ChEBI" id="CHEBI:59789"/>
    </ligand>
</feature>
<dbReference type="Gene3D" id="1.10.8.10">
    <property type="entry name" value="DNA helicase RuvA subunit, C-terminal domain"/>
    <property type="match status" value="1"/>
</dbReference>
<keyword evidence="2 5" id="KW-0808">Transferase</keyword>